<dbReference type="EMBL" id="BAAAIH010000073">
    <property type="protein sequence ID" value="GAA1299305.1"/>
    <property type="molecule type" value="Genomic_DNA"/>
</dbReference>
<dbReference type="Gene3D" id="3.30.450.40">
    <property type="match status" value="1"/>
</dbReference>
<dbReference type="SMART" id="SM00331">
    <property type="entry name" value="PP2C_SIG"/>
    <property type="match status" value="1"/>
</dbReference>
<dbReference type="InterPro" id="IPR052016">
    <property type="entry name" value="Bact_Sigma-Reg"/>
</dbReference>
<dbReference type="InterPro" id="IPR036890">
    <property type="entry name" value="HATPase_C_sf"/>
</dbReference>
<dbReference type="InterPro" id="IPR029016">
    <property type="entry name" value="GAF-like_dom_sf"/>
</dbReference>
<protein>
    <recommendedName>
        <fullName evidence="3">PPM-type phosphatase domain-containing protein</fullName>
    </recommendedName>
</protein>
<dbReference type="InterPro" id="IPR001932">
    <property type="entry name" value="PPM-type_phosphatase-like_dom"/>
</dbReference>
<evidence type="ECO:0000259" key="3">
    <source>
        <dbReference type="SMART" id="SM00331"/>
    </source>
</evidence>
<evidence type="ECO:0000256" key="2">
    <source>
        <dbReference type="SAM" id="MobiDB-lite"/>
    </source>
</evidence>
<comment type="caution">
    <text evidence="4">The sequence shown here is derived from an EMBL/GenBank/DDBJ whole genome shotgun (WGS) entry which is preliminary data.</text>
</comment>
<proteinExistence type="predicted"/>
<evidence type="ECO:0000313" key="4">
    <source>
        <dbReference type="EMBL" id="GAA1299305.1"/>
    </source>
</evidence>
<keyword evidence="1" id="KW-0378">Hydrolase</keyword>
<dbReference type="Proteomes" id="UP001500282">
    <property type="component" value="Unassembled WGS sequence"/>
</dbReference>
<reference evidence="5" key="1">
    <citation type="journal article" date="2019" name="Int. J. Syst. Evol. Microbiol.">
        <title>The Global Catalogue of Microorganisms (GCM) 10K type strain sequencing project: providing services to taxonomists for standard genome sequencing and annotation.</title>
        <authorList>
            <consortium name="The Broad Institute Genomics Platform"/>
            <consortium name="The Broad Institute Genome Sequencing Center for Infectious Disease"/>
            <person name="Wu L."/>
            <person name="Ma J."/>
        </authorList>
    </citation>
    <scope>NUCLEOTIDE SEQUENCE [LARGE SCALE GENOMIC DNA]</scope>
    <source>
        <strain evidence="5">JCM 11448</strain>
    </source>
</reference>
<name>A0ABP4HZZ9_9ACTN</name>
<dbReference type="InterPro" id="IPR003594">
    <property type="entry name" value="HATPase_dom"/>
</dbReference>
<dbReference type="SUPFAM" id="SSF55781">
    <property type="entry name" value="GAF domain-like"/>
    <property type="match status" value="1"/>
</dbReference>
<dbReference type="CDD" id="cd16936">
    <property type="entry name" value="HATPase_RsbW-like"/>
    <property type="match status" value="1"/>
</dbReference>
<dbReference type="Pfam" id="PF13581">
    <property type="entry name" value="HATPase_c_2"/>
    <property type="match status" value="1"/>
</dbReference>
<evidence type="ECO:0000313" key="5">
    <source>
        <dbReference type="Proteomes" id="UP001500282"/>
    </source>
</evidence>
<dbReference type="PANTHER" id="PTHR43156:SF2">
    <property type="entry name" value="STAGE II SPORULATION PROTEIN E"/>
    <property type="match status" value="1"/>
</dbReference>
<keyword evidence="5" id="KW-1185">Reference proteome</keyword>
<organism evidence="4 5">
    <name type="scientific">Streptomyces javensis</name>
    <dbReference type="NCBI Taxonomy" id="114698"/>
    <lineage>
        <taxon>Bacteria</taxon>
        <taxon>Bacillati</taxon>
        <taxon>Actinomycetota</taxon>
        <taxon>Actinomycetes</taxon>
        <taxon>Kitasatosporales</taxon>
        <taxon>Streptomycetaceae</taxon>
        <taxon>Streptomyces</taxon>
        <taxon>Streptomyces violaceusniger group</taxon>
    </lineage>
</organism>
<gene>
    <name evidence="4" type="ORF">GCM10009579_79330</name>
</gene>
<dbReference type="Pfam" id="PF07228">
    <property type="entry name" value="SpoIIE"/>
    <property type="match status" value="1"/>
</dbReference>
<accession>A0ABP4HZZ9</accession>
<evidence type="ECO:0000256" key="1">
    <source>
        <dbReference type="ARBA" id="ARBA00022801"/>
    </source>
</evidence>
<sequence length="527" mass="56989">MELTAADRVRDVVAATRAEVVRPFGGRSVMLCLVERGRLRVAGSSGISKGDLRRVDGLTLAEGTPEGDCTLRVQPLLFATSQELRAAYPGLGRYDDGRARAFLPLVSNGRAAGCCVLVFESLRTLEQEELAILMIMLGQVGQSLERARSREIDHAVIQGMQNALLPRGLPHLKEVETTARYLPATAGTEVGGDWYDVIRLSDDEIGMIIGDVEGHSADAVGIMGQLRSGVRAYAMEGHDPANVLARSNRLLSELESDLFATCCCMWLNLETGVATVASAGHRPPLLVDSQGHAASTRLRAGPPLGIDPEAAYLETELVIPAGGIAALYTDGLLDIRGEGPETSTVRLQRDIAAHTRENLEVLADRLIDLCGTRAQREDDIALLLMRYEGTQGPHGRVAHVSVQRHDVQRVRELRHHLRDLVSDWGLAPLVEDLQLLVSEVVTNALIHAHSEVDLRIREQAGRLRVDVRDSDPHPPIPAANLELEEAGDDEAESGRGLVIVDAVASAWGSSPAGRGKTTWFELTVPEG</sequence>
<feature type="region of interest" description="Disordered" evidence="2">
    <location>
        <begin position="467"/>
        <end position="487"/>
    </location>
</feature>
<feature type="domain" description="PPM-type phosphatase" evidence="3">
    <location>
        <begin position="175"/>
        <end position="387"/>
    </location>
</feature>
<dbReference type="InterPro" id="IPR036457">
    <property type="entry name" value="PPM-type-like_dom_sf"/>
</dbReference>
<dbReference type="PANTHER" id="PTHR43156">
    <property type="entry name" value="STAGE II SPORULATION PROTEIN E-RELATED"/>
    <property type="match status" value="1"/>
</dbReference>
<dbReference type="SUPFAM" id="SSF55874">
    <property type="entry name" value="ATPase domain of HSP90 chaperone/DNA topoisomerase II/histidine kinase"/>
    <property type="match status" value="1"/>
</dbReference>
<dbReference type="Gene3D" id="3.30.565.10">
    <property type="entry name" value="Histidine kinase-like ATPase, C-terminal domain"/>
    <property type="match status" value="1"/>
</dbReference>
<dbReference type="Gene3D" id="3.60.40.10">
    <property type="entry name" value="PPM-type phosphatase domain"/>
    <property type="match status" value="1"/>
</dbReference>